<organism evidence="2 3">
    <name type="scientific">Pseudohalioglobus lutimaris</name>
    <dbReference type="NCBI Taxonomy" id="1737061"/>
    <lineage>
        <taxon>Bacteria</taxon>
        <taxon>Pseudomonadati</taxon>
        <taxon>Pseudomonadota</taxon>
        <taxon>Gammaproteobacteria</taxon>
        <taxon>Cellvibrionales</taxon>
        <taxon>Halieaceae</taxon>
        <taxon>Pseudohalioglobus</taxon>
    </lineage>
</organism>
<dbReference type="Proteomes" id="UP000235005">
    <property type="component" value="Unassembled WGS sequence"/>
</dbReference>
<dbReference type="InterPro" id="IPR010621">
    <property type="entry name" value="DUF1214"/>
</dbReference>
<dbReference type="SUPFAM" id="SSF160935">
    <property type="entry name" value="VPA0735-like"/>
    <property type="match status" value="1"/>
</dbReference>
<accession>A0A2N5X294</accession>
<evidence type="ECO:0000259" key="1">
    <source>
        <dbReference type="Pfam" id="PF06742"/>
    </source>
</evidence>
<dbReference type="RefSeq" id="WP_075999170.1">
    <property type="nucleotide sequence ID" value="NZ_PKUS01000012.1"/>
</dbReference>
<keyword evidence="3" id="KW-1185">Reference proteome</keyword>
<evidence type="ECO:0000313" key="3">
    <source>
        <dbReference type="Proteomes" id="UP000235005"/>
    </source>
</evidence>
<dbReference type="Pfam" id="PF06742">
    <property type="entry name" value="DUF1214"/>
    <property type="match status" value="1"/>
</dbReference>
<dbReference type="EMBL" id="PKUS01000012">
    <property type="protein sequence ID" value="PLW68614.1"/>
    <property type="molecule type" value="Genomic_DNA"/>
</dbReference>
<reference evidence="2 3" key="1">
    <citation type="submission" date="2018-01" db="EMBL/GenBank/DDBJ databases">
        <title>The draft genome sequence of Halioglobus lutimaris HF004.</title>
        <authorList>
            <person name="Du Z.-J."/>
            <person name="Shi M.-J."/>
        </authorList>
    </citation>
    <scope>NUCLEOTIDE SEQUENCE [LARGE SCALE GENOMIC DNA]</scope>
    <source>
        <strain evidence="2 3">HF004</strain>
    </source>
</reference>
<evidence type="ECO:0000313" key="2">
    <source>
        <dbReference type="EMBL" id="PLW68614.1"/>
    </source>
</evidence>
<dbReference type="OrthoDB" id="7053758at2"/>
<protein>
    <submittedName>
        <fullName evidence="2">DUF1214 domain-containing protein</fullName>
    </submittedName>
</protein>
<sequence>MFGDNPNDAQLKASWDDFCEQLKSAGDLVFRDSTPNDDIDRAKGFRLLARNIALALQFNLENTDPDFPELLHYFDPLRKQGGDNPDALYVGAPINGEHTYRISGNRGTARYFAITVLEDGNTPWGGGVVGNLIDSDLHVEEDGSFELIVGPDEHPGNFIKTTADTWRITFRQFFADWENEVPMKARIDCLSDVEHNPVLSPSRLQAGLADSAAWVKESTFYWADMLDRWKARPNDFVSYRQLDDNAIDATPGGEPLICYWQLPRDEVLVIRVVPPLASYWAVEFGNYWWESMDYRYQLCNTNCHQAQLEDDGELLLVVAHDDPGVPNWLDPSGHREGYIALRWINADHYPKPECQQMKAADLAAYLPANTRRITSTQRKAQLAARRLGVIKRFPY</sequence>
<comment type="caution">
    <text evidence="2">The sequence shown here is derived from an EMBL/GenBank/DDBJ whole genome shotgun (WGS) entry which is preliminary data.</text>
</comment>
<feature type="domain" description="DUF1214" evidence="1">
    <location>
        <begin position="91"/>
        <end position="172"/>
    </location>
</feature>
<name>A0A2N5X294_9GAMM</name>
<dbReference type="AlphaFoldDB" id="A0A2N5X294"/>
<proteinExistence type="predicted"/>
<gene>
    <name evidence="2" type="ORF">C0039_11395</name>
</gene>